<evidence type="ECO:0000313" key="2">
    <source>
        <dbReference type="Proteomes" id="UP000239209"/>
    </source>
</evidence>
<name>A0A2T0SIH1_9ACTN</name>
<dbReference type="Proteomes" id="UP000239209">
    <property type="component" value="Unassembled WGS sequence"/>
</dbReference>
<gene>
    <name evidence="1" type="ORF">CLV70_101361</name>
</gene>
<dbReference type="EMBL" id="PVZG01000001">
    <property type="protein sequence ID" value="PRY33199.1"/>
    <property type="molecule type" value="Genomic_DNA"/>
</dbReference>
<reference evidence="1 2" key="1">
    <citation type="submission" date="2018-03" db="EMBL/GenBank/DDBJ databases">
        <title>Genomic Encyclopedia of Archaeal and Bacterial Type Strains, Phase II (KMG-II): from individual species to whole genera.</title>
        <authorList>
            <person name="Goeker M."/>
        </authorList>
    </citation>
    <scope>NUCLEOTIDE SEQUENCE [LARGE SCALE GENOMIC DNA]</scope>
    <source>
        <strain evidence="1 2">DSM 45348</strain>
    </source>
</reference>
<protein>
    <submittedName>
        <fullName evidence="1">Uncharacterized protein</fullName>
    </submittedName>
</protein>
<comment type="caution">
    <text evidence="1">The sequence shown here is derived from an EMBL/GenBank/DDBJ whole genome shotgun (WGS) entry which is preliminary data.</text>
</comment>
<sequence>MTRIHVSDSGRVAVAVELQRLGAWVLDELPAMNRAVLGDQVPPDLLTRVLRTEVLPGLPAPERLDPAEARRQVVHLGLTGASVARHFQERTPGGKSEPERAFDGLVVGAEQLPFRAYFAALADRTGTGHCHRESYASLVRWNVGTVEVRLDDRPLAVLPGVFDDGRVRSYTGTGGEERFFVLVKSSEAVELAVNDLLEPLGEDGVRLDSPDAVARLRLATALLRALRGLFVEFASRPAELSMPAEHFMDVFRQFAVHWTPTDIPPSGALDPEALKRDFLLGIGIENYDQHVRRLFPALLTDERAALERLMARPALPVRLLSELRVEPDRLAGADVVDLHRLVRDHPALLDWYRLLTAHAQAAGSHLMLSKKFLFKPQSRRDLAGVGDKPLVSNRAGTTGMTETFLERLTRARREHPLAALRRVVTGETADNGTPEAVPSPTGAASVAVALVA</sequence>
<proteinExistence type="predicted"/>
<accession>A0A2T0SIH1</accession>
<dbReference type="AlphaFoldDB" id="A0A2T0SIH1"/>
<organism evidence="1 2">
    <name type="scientific">Pseudosporangium ferrugineum</name>
    <dbReference type="NCBI Taxonomy" id="439699"/>
    <lineage>
        <taxon>Bacteria</taxon>
        <taxon>Bacillati</taxon>
        <taxon>Actinomycetota</taxon>
        <taxon>Actinomycetes</taxon>
        <taxon>Micromonosporales</taxon>
        <taxon>Micromonosporaceae</taxon>
        <taxon>Pseudosporangium</taxon>
    </lineage>
</organism>
<evidence type="ECO:0000313" key="1">
    <source>
        <dbReference type="EMBL" id="PRY33199.1"/>
    </source>
</evidence>
<keyword evidence="2" id="KW-1185">Reference proteome</keyword>